<evidence type="ECO:0000256" key="1">
    <source>
        <dbReference type="SAM" id="MobiDB-lite"/>
    </source>
</evidence>
<dbReference type="RefSeq" id="WP_165960218.1">
    <property type="nucleotide sequence ID" value="NZ_SLWS01000001.1"/>
</dbReference>
<feature type="compositionally biased region" description="Pro residues" evidence="1">
    <location>
        <begin position="144"/>
        <end position="153"/>
    </location>
</feature>
<comment type="caution">
    <text evidence="2">The sequence shown here is derived from an EMBL/GenBank/DDBJ whole genome shotgun (WGS) entry which is preliminary data.</text>
</comment>
<dbReference type="AlphaFoldDB" id="A0A4V2S8Y7"/>
<dbReference type="Proteomes" id="UP000295680">
    <property type="component" value="Unassembled WGS sequence"/>
</dbReference>
<name>A0A4V2S8Y7_9PSEU</name>
<evidence type="ECO:0000313" key="2">
    <source>
        <dbReference type="EMBL" id="TCO65390.1"/>
    </source>
</evidence>
<gene>
    <name evidence="2" type="ORF">EV192_1011182</name>
</gene>
<organism evidence="2 3">
    <name type="scientific">Actinocrispum wychmicini</name>
    <dbReference type="NCBI Taxonomy" id="1213861"/>
    <lineage>
        <taxon>Bacteria</taxon>
        <taxon>Bacillati</taxon>
        <taxon>Actinomycetota</taxon>
        <taxon>Actinomycetes</taxon>
        <taxon>Pseudonocardiales</taxon>
        <taxon>Pseudonocardiaceae</taxon>
        <taxon>Actinocrispum</taxon>
    </lineage>
</organism>
<protein>
    <submittedName>
        <fullName evidence="2">Uncharacterized protein</fullName>
    </submittedName>
</protein>
<feature type="compositionally biased region" description="Pro residues" evidence="1">
    <location>
        <begin position="104"/>
        <end position="120"/>
    </location>
</feature>
<evidence type="ECO:0000313" key="3">
    <source>
        <dbReference type="Proteomes" id="UP000295680"/>
    </source>
</evidence>
<dbReference type="EMBL" id="SLWS01000001">
    <property type="protein sequence ID" value="TCO65390.1"/>
    <property type="molecule type" value="Genomic_DNA"/>
</dbReference>
<sequence length="173" mass="18975">MFDENSPEMRMALAPYEDALATFDAQMAQIGDEFAAEWSAYQKTADERDKAQAEAVAAMADQLKADREAGPPEGWIPPREVKDLTMSFGEFDDEAASASTWTAPTPPMGFPPPPPIPEPIPETLRAPAPEPTMRFGDFEDEEPASPPPPPPAPGRRRLRTDDDEDMSGQSWLS</sequence>
<proteinExistence type="predicted"/>
<feature type="region of interest" description="Disordered" evidence="1">
    <location>
        <begin position="92"/>
        <end position="173"/>
    </location>
</feature>
<accession>A0A4V2S8Y7</accession>
<reference evidence="2 3" key="1">
    <citation type="submission" date="2019-03" db="EMBL/GenBank/DDBJ databases">
        <title>Genomic Encyclopedia of Type Strains, Phase IV (KMG-IV): sequencing the most valuable type-strain genomes for metagenomic binning, comparative biology and taxonomic classification.</title>
        <authorList>
            <person name="Goeker M."/>
        </authorList>
    </citation>
    <scope>NUCLEOTIDE SEQUENCE [LARGE SCALE GENOMIC DNA]</scope>
    <source>
        <strain evidence="2 3">DSM 45934</strain>
    </source>
</reference>
<keyword evidence="3" id="KW-1185">Reference proteome</keyword>